<sequence length="329" mass="35715">MTDGEGYSLADQFHGEASNWLFRRNAGEPGIEDKLAVWLEADPRHREAFDEAERVWGGLRELKRGDMRPFGVGSERLGRAPFYMRRSTHIAVGLAASIALACFAVMALASNPYIPELITPASAATYRTGLGEIRTFRLADGPSITLDTDTEVRVGGGHGREQCMFLLKGRIRVDGGVAARQFVVSSSQGSLRVVGPVFDATNVGQRLQISAPAGPIAVTRSLGTAVDLKLASGQGLEFEKGRIAASHSDRGWPSGMLALDGTRLDDAIAALNRYNRTKLVLEGNSLGRRPISGAFRVSQPGIFAEVIAEMYNLRIDRSRRDQIRLLPPI</sequence>
<keyword evidence="1" id="KW-0472">Membrane</keyword>
<organism evidence="4 5">
    <name type="scientific">Novosphingobium pentaromativorans</name>
    <dbReference type="NCBI Taxonomy" id="205844"/>
    <lineage>
        <taxon>Bacteria</taxon>
        <taxon>Pseudomonadati</taxon>
        <taxon>Pseudomonadota</taxon>
        <taxon>Alphaproteobacteria</taxon>
        <taxon>Sphingomonadales</taxon>
        <taxon>Sphingomonadaceae</taxon>
        <taxon>Novosphingobium</taxon>
    </lineage>
</organism>
<dbReference type="Gene3D" id="2.60.120.1440">
    <property type="match status" value="1"/>
</dbReference>
<comment type="caution">
    <text evidence="4">The sequence shown here is derived from an EMBL/GenBank/DDBJ whole genome shotgun (WGS) entry which is preliminary data.</text>
</comment>
<evidence type="ECO:0000313" key="4">
    <source>
        <dbReference type="EMBL" id="PZQ50535.1"/>
    </source>
</evidence>
<keyword evidence="1" id="KW-1133">Transmembrane helix</keyword>
<dbReference type="PANTHER" id="PTHR30273">
    <property type="entry name" value="PERIPLASMIC SIGNAL SENSOR AND SIGMA FACTOR ACTIVATOR FECR-RELATED"/>
    <property type="match status" value="1"/>
</dbReference>
<evidence type="ECO:0000259" key="3">
    <source>
        <dbReference type="Pfam" id="PF16220"/>
    </source>
</evidence>
<dbReference type="InterPro" id="IPR006860">
    <property type="entry name" value="FecR"/>
</dbReference>
<feature type="domain" description="FecR N-terminal" evidence="3">
    <location>
        <begin position="16"/>
        <end position="55"/>
    </location>
</feature>
<dbReference type="InterPro" id="IPR032623">
    <property type="entry name" value="FecR_N"/>
</dbReference>
<evidence type="ECO:0000256" key="1">
    <source>
        <dbReference type="SAM" id="Phobius"/>
    </source>
</evidence>
<evidence type="ECO:0000259" key="2">
    <source>
        <dbReference type="Pfam" id="PF04773"/>
    </source>
</evidence>
<gene>
    <name evidence="4" type="ORF">DI555_22900</name>
</gene>
<evidence type="ECO:0008006" key="6">
    <source>
        <dbReference type="Google" id="ProtNLM"/>
    </source>
</evidence>
<name>A0A2W5NIB4_9SPHN</name>
<evidence type="ECO:0000313" key="5">
    <source>
        <dbReference type="Proteomes" id="UP000249082"/>
    </source>
</evidence>
<protein>
    <recommendedName>
        <fullName evidence="6">DUF4880 domain-containing protein</fullName>
    </recommendedName>
</protein>
<dbReference type="InterPro" id="IPR012373">
    <property type="entry name" value="Ferrdict_sens_TM"/>
</dbReference>
<dbReference type="Proteomes" id="UP000249082">
    <property type="component" value="Unassembled WGS sequence"/>
</dbReference>
<dbReference type="PIRSF" id="PIRSF018266">
    <property type="entry name" value="FecR"/>
    <property type="match status" value="1"/>
</dbReference>
<reference evidence="4 5" key="1">
    <citation type="submission" date="2017-08" db="EMBL/GenBank/DDBJ databases">
        <title>Infants hospitalized years apart are colonized by the same room-sourced microbial strains.</title>
        <authorList>
            <person name="Brooks B."/>
            <person name="Olm M.R."/>
            <person name="Firek B.A."/>
            <person name="Baker R."/>
            <person name="Thomas B.C."/>
            <person name="Morowitz M.J."/>
            <person name="Banfield J.F."/>
        </authorList>
    </citation>
    <scope>NUCLEOTIDE SEQUENCE [LARGE SCALE GENOMIC DNA]</scope>
    <source>
        <strain evidence="4">S2_005_002_R2_33</strain>
    </source>
</reference>
<feature type="domain" description="FecR protein" evidence="2">
    <location>
        <begin position="125"/>
        <end position="211"/>
    </location>
</feature>
<dbReference type="AlphaFoldDB" id="A0A2W5NIB4"/>
<dbReference type="PANTHER" id="PTHR30273:SF2">
    <property type="entry name" value="PROTEIN FECR"/>
    <property type="match status" value="1"/>
</dbReference>
<accession>A0A2W5NIB4</accession>
<dbReference type="GO" id="GO:0016989">
    <property type="term" value="F:sigma factor antagonist activity"/>
    <property type="evidence" value="ECO:0007669"/>
    <property type="project" value="TreeGrafter"/>
</dbReference>
<feature type="transmembrane region" description="Helical" evidence="1">
    <location>
        <begin position="89"/>
        <end position="109"/>
    </location>
</feature>
<keyword evidence="1" id="KW-0812">Transmembrane</keyword>
<dbReference type="Pfam" id="PF16220">
    <property type="entry name" value="DUF4880"/>
    <property type="match status" value="1"/>
</dbReference>
<dbReference type="Pfam" id="PF04773">
    <property type="entry name" value="FecR"/>
    <property type="match status" value="1"/>
</dbReference>
<dbReference type="EMBL" id="QFPX01000038">
    <property type="protein sequence ID" value="PZQ50535.1"/>
    <property type="molecule type" value="Genomic_DNA"/>
</dbReference>
<proteinExistence type="predicted"/>